<name>A0ABN7WFT2_GIGMA</name>
<comment type="caution">
    <text evidence="2">The sequence shown here is derived from an EMBL/GenBank/DDBJ whole genome shotgun (WGS) entry which is preliminary data.</text>
</comment>
<evidence type="ECO:0000313" key="2">
    <source>
        <dbReference type="EMBL" id="CAG8828510.1"/>
    </source>
</evidence>
<organism evidence="2 3">
    <name type="scientific">Gigaspora margarita</name>
    <dbReference type="NCBI Taxonomy" id="4874"/>
    <lineage>
        <taxon>Eukaryota</taxon>
        <taxon>Fungi</taxon>
        <taxon>Fungi incertae sedis</taxon>
        <taxon>Mucoromycota</taxon>
        <taxon>Glomeromycotina</taxon>
        <taxon>Glomeromycetes</taxon>
        <taxon>Diversisporales</taxon>
        <taxon>Gigasporaceae</taxon>
        <taxon>Gigaspora</taxon>
    </lineage>
</organism>
<sequence>LERLVKENEKRFAKLEQNQNNAVDKLENGDNSSKNDVNISDPVINQCIDTNFKSLKKLINEQDNSIVDFQTECQKVIGVKNLHVHVTEIFQENNQDLKKFSETKASVSSPDTKTNRFNEFPRLELYFSINAEGEHQIDSYYIFGSQICPICEKKHWYLNGKWWTNEGNKFYYLVCDNSNEPGVPFEEIIKVLPKEYTSSVSCPICNKKENIRDNIEGKWGCSDYVNTKTYCLKCWEAYQNEIQIVTVKA</sequence>
<proteinExistence type="predicted"/>
<evidence type="ECO:0000256" key="1">
    <source>
        <dbReference type="SAM" id="MobiDB-lite"/>
    </source>
</evidence>
<reference evidence="2 3" key="1">
    <citation type="submission" date="2021-06" db="EMBL/GenBank/DDBJ databases">
        <authorList>
            <person name="Kallberg Y."/>
            <person name="Tangrot J."/>
            <person name="Rosling A."/>
        </authorList>
    </citation>
    <scope>NUCLEOTIDE SEQUENCE [LARGE SCALE GENOMIC DNA]</scope>
    <source>
        <strain evidence="2 3">120-4 pot B 10/14</strain>
    </source>
</reference>
<feature type="compositionally biased region" description="Polar residues" evidence="1">
    <location>
        <begin position="29"/>
        <end position="38"/>
    </location>
</feature>
<evidence type="ECO:0000313" key="3">
    <source>
        <dbReference type="Proteomes" id="UP000789901"/>
    </source>
</evidence>
<dbReference type="Proteomes" id="UP000789901">
    <property type="component" value="Unassembled WGS sequence"/>
</dbReference>
<accession>A0ABN7WFT2</accession>
<protein>
    <submittedName>
        <fullName evidence="2">8168_t:CDS:1</fullName>
    </submittedName>
</protein>
<gene>
    <name evidence="2" type="ORF">GMARGA_LOCUS29720</name>
</gene>
<keyword evidence="3" id="KW-1185">Reference proteome</keyword>
<feature type="non-terminal residue" evidence="2">
    <location>
        <position position="1"/>
    </location>
</feature>
<dbReference type="EMBL" id="CAJVQB010040527">
    <property type="protein sequence ID" value="CAG8828510.1"/>
    <property type="molecule type" value="Genomic_DNA"/>
</dbReference>
<feature type="region of interest" description="Disordered" evidence="1">
    <location>
        <begin position="17"/>
        <end position="38"/>
    </location>
</feature>